<dbReference type="EMBL" id="LGKP01000015">
    <property type="protein sequence ID" value="KPL88917.1"/>
    <property type="molecule type" value="Genomic_DNA"/>
</dbReference>
<feature type="active site" description="Tele-AMP-histidine intermediate" evidence="2">
    <location>
        <position position="121"/>
    </location>
</feature>
<reference evidence="6 7" key="1">
    <citation type="submission" date="2015-07" db="EMBL/GenBank/DDBJ databases">
        <title>Whole genome sequence of Herpetosiphon geysericola DSM 7119.</title>
        <authorList>
            <person name="Hemp J."/>
            <person name="Ward L.M."/>
            <person name="Pace L.A."/>
            <person name="Fischer W.W."/>
        </authorList>
    </citation>
    <scope>NUCLEOTIDE SEQUENCE [LARGE SCALE GENOMIC DNA]</scope>
    <source>
        <strain evidence="6 7">DSM 7119</strain>
    </source>
</reference>
<dbReference type="InterPro" id="IPR011146">
    <property type="entry name" value="HIT-like"/>
</dbReference>
<feature type="short sequence motif" description="Histidine triad motif" evidence="4">
    <location>
        <begin position="119"/>
        <end position="123"/>
    </location>
</feature>
<proteinExistence type="predicted"/>
<comment type="caution">
    <text evidence="6">The sequence shown here is derived from an EMBL/GenBank/DDBJ whole genome shotgun (WGS) entry which is preliminary data.</text>
</comment>
<feature type="binding site" evidence="3">
    <location>
        <position position="51"/>
    </location>
    <ligand>
        <name>substrate</name>
    </ligand>
</feature>
<feature type="binding site" evidence="3">
    <location>
        <position position="123"/>
    </location>
    <ligand>
        <name>substrate</name>
    </ligand>
</feature>
<feature type="domain" description="HIT" evidence="5">
    <location>
        <begin position="24"/>
        <end position="134"/>
    </location>
</feature>
<evidence type="ECO:0000256" key="4">
    <source>
        <dbReference type="PROSITE-ProRule" id="PRU00464"/>
    </source>
</evidence>
<keyword evidence="6" id="KW-0378">Hydrolase</keyword>
<dbReference type="Proteomes" id="UP000050277">
    <property type="component" value="Unassembled WGS sequence"/>
</dbReference>
<dbReference type="InterPro" id="IPR039383">
    <property type="entry name" value="FHIT"/>
</dbReference>
<dbReference type="InterPro" id="IPR036265">
    <property type="entry name" value="HIT-like_sf"/>
</dbReference>
<evidence type="ECO:0000256" key="3">
    <source>
        <dbReference type="PIRSR" id="PIRSR639383-2"/>
    </source>
</evidence>
<evidence type="ECO:0000256" key="2">
    <source>
        <dbReference type="PIRSR" id="PIRSR639383-1"/>
    </source>
</evidence>
<dbReference type="SUPFAM" id="SSF54197">
    <property type="entry name" value="HIT-like"/>
    <property type="match status" value="1"/>
</dbReference>
<dbReference type="InterPro" id="IPR052908">
    <property type="entry name" value="AP-4-A_phosphorylase"/>
</dbReference>
<keyword evidence="7" id="KW-1185">Reference proteome</keyword>
<dbReference type="AlphaFoldDB" id="A0A0P6YXS6"/>
<gene>
    <name evidence="6" type="ORF">SE18_09645</name>
</gene>
<dbReference type="RefSeq" id="WP_054534235.1">
    <property type="nucleotide sequence ID" value="NZ_LGKP01000015.1"/>
</dbReference>
<evidence type="ECO:0000313" key="7">
    <source>
        <dbReference type="Proteomes" id="UP000050277"/>
    </source>
</evidence>
<dbReference type="STRING" id="70996.SE18_09645"/>
<dbReference type="PANTHER" id="PTHR42997">
    <property type="entry name" value="HIT FAMILY HYDROLASE"/>
    <property type="match status" value="1"/>
</dbReference>
<dbReference type="GO" id="GO:0016787">
    <property type="term" value="F:hydrolase activity"/>
    <property type="evidence" value="ECO:0007669"/>
    <property type="project" value="UniProtKB-KW"/>
</dbReference>
<evidence type="ECO:0000313" key="6">
    <source>
        <dbReference type="EMBL" id="KPL88917.1"/>
    </source>
</evidence>
<dbReference type="PANTHER" id="PTHR42997:SF1">
    <property type="entry name" value="AP-4-A PHOSPHORYLASE"/>
    <property type="match status" value="1"/>
</dbReference>
<dbReference type="PATRIC" id="fig|70996.4.peg.4492"/>
<dbReference type="GO" id="GO:0000166">
    <property type="term" value="F:nucleotide binding"/>
    <property type="evidence" value="ECO:0007669"/>
    <property type="project" value="UniProtKB-KW"/>
</dbReference>
<dbReference type="Pfam" id="PF01230">
    <property type="entry name" value="HIT"/>
    <property type="match status" value="1"/>
</dbReference>
<dbReference type="CDD" id="cd01275">
    <property type="entry name" value="FHIT"/>
    <property type="match status" value="1"/>
</dbReference>
<organism evidence="6 7">
    <name type="scientific">Herpetosiphon geysericola</name>
    <dbReference type="NCBI Taxonomy" id="70996"/>
    <lineage>
        <taxon>Bacteria</taxon>
        <taxon>Bacillati</taxon>
        <taxon>Chloroflexota</taxon>
        <taxon>Chloroflexia</taxon>
        <taxon>Herpetosiphonales</taxon>
        <taxon>Herpetosiphonaceae</taxon>
        <taxon>Herpetosiphon</taxon>
    </lineage>
</organism>
<keyword evidence="1" id="KW-0547">Nucleotide-binding</keyword>
<evidence type="ECO:0000259" key="5">
    <source>
        <dbReference type="PROSITE" id="PS51084"/>
    </source>
</evidence>
<protein>
    <submittedName>
        <fullName evidence="6">HIT family hydrolase</fullName>
    </submittedName>
</protein>
<dbReference type="Gene3D" id="3.30.428.10">
    <property type="entry name" value="HIT-like"/>
    <property type="match status" value="1"/>
</dbReference>
<dbReference type="PROSITE" id="PS51084">
    <property type="entry name" value="HIT_2"/>
    <property type="match status" value="1"/>
</dbReference>
<accession>A0A0P6YXS6</accession>
<dbReference type="OrthoDB" id="9784774at2"/>
<sequence length="162" mass="17971">MEIKWTPWRGQFVKGETPKDAGCVLCVKHEESNDAANHVLYRGQFSYVLMNLYPYNPGHLMIVPYTHTNDFANLPAATAAEIMHLTQRSATILSTVMNPHGYNLGMNLGKPAGAGIDEHLHMHIVPRWNGDTNFMPLIGGVKLIPEAMDDTYAALVGHFQAL</sequence>
<name>A0A0P6YXS6_9CHLR</name>
<evidence type="ECO:0000256" key="1">
    <source>
        <dbReference type="ARBA" id="ARBA00022741"/>
    </source>
</evidence>